<dbReference type="PANTHER" id="PTHR43227">
    <property type="entry name" value="BLL4140 PROTEIN"/>
    <property type="match status" value="1"/>
</dbReference>
<evidence type="ECO:0000313" key="9">
    <source>
        <dbReference type="EMBL" id="MFC5468912.1"/>
    </source>
</evidence>
<evidence type="ECO:0000256" key="1">
    <source>
        <dbReference type="ARBA" id="ARBA00004651"/>
    </source>
</evidence>
<protein>
    <submittedName>
        <fullName evidence="9">Carbohydrate ABC transporter permease</fullName>
    </submittedName>
</protein>
<dbReference type="EMBL" id="JBHSMH010000022">
    <property type="protein sequence ID" value="MFC5468912.1"/>
    <property type="molecule type" value="Genomic_DNA"/>
</dbReference>
<keyword evidence="10" id="KW-1185">Reference proteome</keyword>
<comment type="caution">
    <text evidence="9">The sequence shown here is derived from an EMBL/GenBank/DDBJ whole genome shotgun (WGS) entry which is preliminary data.</text>
</comment>
<dbReference type="SUPFAM" id="SSF161098">
    <property type="entry name" value="MetI-like"/>
    <property type="match status" value="1"/>
</dbReference>
<evidence type="ECO:0000256" key="3">
    <source>
        <dbReference type="ARBA" id="ARBA00022475"/>
    </source>
</evidence>
<evidence type="ECO:0000256" key="2">
    <source>
        <dbReference type="ARBA" id="ARBA00022448"/>
    </source>
</evidence>
<evidence type="ECO:0000313" key="10">
    <source>
        <dbReference type="Proteomes" id="UP001596105"/>
    </source>
</evidence>
<dbReference type="Pfam" id="PF00528">
    <property type="entry name" value="BPD_transp_1"/>
    <property type="match status" value="1"/>
</dbReference>
<evidence type="ECO:0000256" key="6">
    <source>
        <dbReference type="ARBA" id="ARBA00023136"/>
    </source>
</evidence>
<feature type="domain" description="ABC transmembrane type-1" evidence="8">
    <location>
        <begin position="79"/>
        <end position="301"/>
    </location>
</feature>
<evidence type="ECO:0000256" key="4">
    <source>
        <dbReference type="ARBA" id="ARBA00022692"/>
    </source>
</evidence>
<reference evidence="10" key="1">
    <citation type="journal article" date="2019" name="Int. J. Syst. Evol. Microbiol.">
        <title>The Global Catalogue of Microorganisms (GCM) 10K type strain sequencing project: providing services to taxonomists for standard genome sequencing and annotation.</title>
        <authorList>
            <consortium name="The Broad Institute Genomics Platform"/>
            <consortium name="The Broad Institute Genome Sequencing Center for Infectious Disease"/>
            <person name="Wu L."/>
            <person name="Ma J."/>
        </authorList>
    </citation>
    <scope>NUCLEOTIDE SEQUENCE [LARGE SCALE GENOMIC DNA]</scope>
    <source>
        <strain evidence="10">CCUG 57113</strain>
    </source>
</reference>
<feature type="transmembrane region" description="Helical" evidence="7">
    <location>
        <begin position="20"/>
        <end position="45"/>
    </location>
</feature>
<keyword evidence="5 7" id="KW-1133">Transmembrane helix</keyword>
<evidence type="ECO:0000259" key="8">
    <source>
        <dbReference type="PROSITE" id="PS50928"/>
    </source>
</evidence>
<dbReference type="PROSITE" id="PS50928">
    <property type="entry name" value="ABC_TM1"/>
    <property type="match status" value="1"/>
</dbReference>
<dbReference type="InterPro" id="IPR050809">
    <property type="entry name" value="UgpAE/MalFG_permease"/>
</dbReference>
<feature type="transmembrane region" description="Helical" evidence="7">
    <location>
        <begin position="228"/>
        <end position="250"/>
    </location>
</feature>
<dbReference type="InterPro" id="IPR035906">
    <property type="entry name" value="MetI-like_sf"/>
</dbReference>
<feature type="transmembrane region" description="Helical" evidence="7">
    <location>
        <begin position="277"/>
        <end position="297"/>
    </location>
</feature>
<accession>A0ABW0LV85</accession>
<comment type="subcellular location">
    <subcellularLocation>
        <location evidence="1 7">Cell membrane</location>
        <topology evidence="1 7">Multi-pass membrane protein</topology>
    </subcellularLocation>
</comment>
<dbReference type="Proteomes" id="UP001596105">
    <property type="component" value="Unassembled WGS sequence"/>
</dbReference>
<proteinExistence type="inferred from homology"/>
<keyword evidence="2 7" id="KW-0813">Transport</keyword>
<organism evidence="9 10">
    <name type="scientific">Cohnella suwonensis</name>
    <dbReference type="NCBI Taxonomy" id="696072"/>
    <lineage>
        <taxon>Bacteria</taxon>
        <taxon>Bacillati</taxon>
        <taxon>Bacillota</taxon>
        <taxon>Bacilli</taxon>
        <taxon>Bacillales</taxon>
        <taxon>Paenibacillaceae</taxon>
        <taxon>Cohnella</taxon>
    </lineage>
</organism>
<gene>
    <name evidence="9" type="ORF">ACFPPD_09270</name>
</gene>
<dbReference type="RefSeq" id="WP_209748872.1">
    <property type="nucleotide sequence ID" value="NZ_JBHSMH010000022.1"/>
</dbReference>
<comment type="similarity">
    <text evidence="7">Belongs to the binding-protein-dependent transport system permease family.</text>
</comment>
<feature type="transmembrane region" description="Helical" evidence="7">
    <location>
        <begin position="189"/>
        <end position="207"/>
    </location>
</feature>
<keyword evidence="4 7" id="KW-0812">Transmembrane</keyword>
<dbReference type="CDD" id="cd06261">
    <property type="entry name" value="TM_PBP2"/>
    <property type="match status" value="1"/>
</dbReference>
<keyword evidence="3" id="KW-1003">Cell membrane</keyword>
<evidence type="ECO:0000256" key="5">
    <source>
        <dbReference type="ARBA" id="ARBA00022989"/>
    </source>
</evidence>
<dbReference type="PANTHER" id="PTHR43227:SF3">
    <property type="entry name" value="BINDING-PROTEIN-DEPENDENT TRANSPORT SYSTEMS INNER MEMBRANE COMPONENT"/>
    <property type="match status" value="1"/>
</dbReference>
<dbReference type="InterPro" id="IPR000515">
    <property type="entry name" value="MetI-like"/>
</dbReference>
<dbReference type="Gene3D" id="1.10.3720.10">
    <property type="entry name" value="MetI-like"/>
    <property type="match status" value="1"/>
</dbReference>
<name>A0ABW0LV85_9BACL</name>
<evidence type="ECO:0000256" key="7">
    <source>
        <dbReference type="RuleBase" id="RU363032"/>
    </source>
</evidence>
<sequence length="305" mass="34130">MKWISTKRSFQQKKALTGMLFLTPWVLGFVFFFMVPLVNSIIYSFNDMQASDNGYTLTFEGWSNFHQALYVDATYVRNLTKVVGEMVVNVPLIIIFSLFIAVLLNQKFIGRSLSRAIFFLPVILASGVMLSINNAGFMQQIMDANLVTNNPEGGSVNGFLQSVELKNMMLDIGVNESIVNYLTGAVDRIYEIISQSGVQIIIFLAGLQSISPSLYEASRMEGATGYEAFWKITFPMVSPLILTNLVYTIIDSFMNNKVTQQIDTTAFKTLDFGLSSAMAWIYFAIVAAILAVSTFIVSRKVFYHD</sequence>
<keyword evidence="6 7" id="KW-0472">Membrane</keyword>
<feature type="transmembrane region" description="Helical" evidence="7">
    <location>
        <begin position="86"/>
        <end position="104"/>
    </location>
</feature>
<feature type="transmembrane region" description="Helical" evidence="7">
    <location>
        <begin position="116"/>
        <end position="137"/>
    </location>
</feature>